<keyword evidence="6" id="KW-1185">Reference proteome</keyword>
<reference evidence="5 6" key="1">
    <citation type="submission" date="2018-11" db="EMBL/GenBank/DDBJ databases">
        <authorList>
            <consortium name="Pathogen Informatics"/>
        </authorList>
    </citation>
    <scope>NUCLEOTIDE SEQUENCE [LARGE SCALE GENOMIC DNA]</scope>
</reference>
<proteinExistence type="predicted"/>
<dbReference type="GO" id="GO:0042626">
    <property type="term" value="F:ATPase-coupled transmembrane transporter activity"/>
    <property type="evidence" value="ECO:0007669"/>
    <property type="project" value="TreeGrafter"/>
</dbReference>
<gene>
    <name evidence="5" type="ORF">GPUH_LOCUS22215</name>
</gene>
<keyword evidence="2" id="KW-0067">ATP-binding</keyword>
<evidence type="ECO:0000313" key="6">
    <source>
        <dbReference type="Proteomes" id="UP000271098"/>
    </source>
</evidence>
<dbReference type="Proteomes" id="UP000271098">
    <property type="component" value="Unassembled WGS sequence"/>
</dbReference>
<dbReference type="InterPro" id="IPR003439">
    <property type="entry name" value="ABC_transporter-like_ATP-bd"/>
</dbReference>
<dbReference type="EMBL" id="UYRT01094534">
    <property type="protein sequence ID" value="VDN39668.1"/>
    <property type="molecule type" value="Genomic_DNA"/>
</dbReference>
<dbReference type="Gene3D" id="3.40.50.300">
    <property type="entry name" value="P-loop containing nucleotide triphosphate hydrolases"/>
    <property type="match status" value="1"/>
</dbReference>
<organism evidence="5 6">
    <name type="scientific">Gongylonema pulchrum</name>
    <dbReference type="NCBI Taxonomy" id="637853"/>
    <lineage>
        <taxon>Eukaryota</taxon>
        <taxon>Metazoa</taxon>
        <taxon>Ecdysozoa</taxon>
        <taxon>Nematoda</taxon>
        <taxon>Chromadorea</taxon>
        <taxon>Rhabditida</taxon>
        <taxon>Spirurina</taxon>
        <taxon>Spiruromorpha</taxon>
        <taxon>Spiruroidea</taxon>
        <taxon>Gongylonematidae</taxon>
        <taxon>Gongylonema</taxon>
    </lineage>
</organism>
<dbReference type="GO" id="GO:0016887">
    <property type="term" value="F:ATP hydrolysis activity"/>
    <property type="evidence" value="ECO:0007669"/>
    <property type="project" value="InterPro"/>
</dbReference>
<dbReference type="InterPro" id="IPR050173">
    <property type="entry name" value="ABC_transporter_C-like"/>
</dbReference>
<dbReference type="GO" id="GO:0016020">
    <property type="term" value="C:membrane"/>
    <property type="evidence" value="ECO:0007669"/>
    <property type="project" value="TreeGrafter"/>
</dbReference>
<evidence type="ECO:0000313" key="5">
    <source>
        <dbReference type="EMBL" id="VDN39668.1"/>
    </source>
</evidence>
<evidence type="ECO:0000256" key="2">
    <source>
        <dbReference type="ARBA" id="ARBA00022840"/>
    </source>
</evidence>
<evidence type="ECO:0000256" key="1">
    <source>
        <dbReference type="ARBA" id="ARBA00022741"/>
    </source>
</evidence>
<feature type="compositionally biased region" description="Polar residues" evidence="3">
    <location>
        <begin position="121"/>
        <end position="148"/>
    </location>
</feature>
<dbReference type="OrthoDB" id="6500128at2759"/>
<dbReference type="AlphaFoldDB" id="A0A3P7NUK8"/>
<feature type="region of interest" description="Disordered" evidence="3">
    <location>
        <begin position="98"/>
        <end position="148"/>
    </location>
</feature>
<accession>A0A3P7NUK8</accession>
<name>A0A3P7NUK8_9BILA</name>
<dbReference type="InterPro" id="IPR027417">
    <property type="entry name" value="P-loop_NTPase"/>
</dbReference>
<keyword evidence="1" id="KW-0547">Nucleotide-binding</keyword>
<evidence type="ECO:0000256" key="3">
    <source>
        <dbReference type="SAM" id="MobiDB-lite"/>
    </source>
</evidence>
<evidence type="ECO:0000259" key="4">
    <source>
        <dbReference type="Pfam" id="PF00005"/>
    </source>
</evidence>
<dbReference type="SUPFAM" id="SSF52540">
    <property type="entry name" value="P-loop containing nucleoside triphosphate hydrolases"/>
    <property type="match status" value="1"/>
</dbReference>
<feature type="domain" description="ABC transporter" evidence="4">
    <location>
        <begin position="31"/>
        <end position="79"/>
    </location>
</feature>
<dbReference type="PANTHER" id="PTHR24223:SF447">
    <property type="entry name" value="MULTIDRUG RESISTANCE-ASSOCIATED PROTEIN 5"/>
    <property type="match status" value="1"/>
</dbReference>
<dbReference type="Pfam" id="PF00005">
    <property type="entry name" value="ABC_tran"/>
    <property type="match status" value="1"/>
</dbReference>
<sequence>MALRDGSLNVSGPVAYVTQTPWILNRTVQSNILFGMPMNTSRYFKIGERGVTISGGQKARISLARALFSNSRIYVLDDIFASLDQQVADRIFKRSTPKTLEDRRGSDDDFVKVDAPEAPKTSKSSTLEDIEASTSIPDVTKPNLSGTF</sequence>
<protein>
    <recommendedName>
        <fullName evidence="4">ABC transporter domain-containing protein</fullName>
    </recommendedName>
</protein>
<dbReference type="GO" id="GO:0005524">
    <property type="term" value="F:ATP binding"/>
    <property type="evidence" value="ECO:0007669"/>
    <property type="project" value="UniProtKB-KW"/>
</dbReference>
<feature type="compositionally biased region" description="Basic and acidic residues" evidence="3">
    <location>
        <begin position="99"/>
        <end position="117"/>
    </location>
</feature>
<dbReference type="PANTHER" id="PTHR24223">
    <property type="entry name" value="ATP-BINDING CASSETTE SUB-FAMILY C"/>
    <property type="match status" value="1"/>
</dbReference>